<dbReference type="GO" id="GO:0046983">
    <property type="term" value="F:protein dimerization activity"/>
    <property type="evidence" value="ECO:0007669"/>
    <property type="project" value="InterPro"/>
</dbReference>
<sequence length="755" mass="86940">MSDKRKLSYYFLKKPDNLVQESNSTPQRTTTNSEIVNINETIVLTEFLDASSPLSSSTSLILHDQSEIYENSSTTTATTPTPIPTTPPTTITPTSTTTTAAHEYDLLNNISINDSSKRDPGRGPTYAKDFLLLGPYQPNIKFPTINRRHFCYTWFQLYKWLEFSEMTKRAYCFVCRYAYSEGQSEKGFTVDGYNNWPVAIAKFNRHQATVSHKHANDLWVNAVKNHKNNNDVAKQLNRQHEKQTSENRLYLKEIIRTVLFLARQGLALRGHREDEESENKGNLLELLELRSLDNDFIKIDISRHEQVSLVIRYTDDQFHVYERFIGFQRASSTTGEALFKLLVTWLKQLDLDINNIVGQCFDGASAMRGIYKGVSTRLLQIVPTALYVHCNGHILNLCLVDLSQAVVPIRNNFVSAKRHKVFEDIQKEAGLVSISLKALCDTRWSCRFESLKVISRRYTEIVATLQEIQVGDAFILLKVIQTFDFIFHIHLMSEVFLITNILSKFLQKSGVSLTEAMAQVKMTICSLESMRNDDEFNRIWNETMNICAANDIDEPAEQRRRKIPARLGGGDILSTTLSAKDNYRINSFYAVLDLIITSIKERFNENSLSIMLLCEKLFLTNVFLNDLEAQQIAQFYNMNYDELRSEQRFYKVALGQKKQMNLTSATKFFVENNFHQSLNTMNNLLKILWTIPANTCECERSFSSLRRLKTYIRNTTGQERLSSLALINIERSFDIDLDLIVTEFVSKNKERKKIF</sequence>
<proteinExistence type="predicted"/>
<name>A0A819TZA4_9BILA</name>
<evidence type="ECO:0000313" key="5">
    <source>
        <dbReference type="Proteomes" id="UP000663836"/>
    </source>
</evidence>
<evidence type="ECO:0000256" key="1">
    <source>
        <dbReference type="SAM" id="Coils"/>
    </source>
</evidence>
<protein>
    <recommendedName>
        <fullName evidence="3">TTF-type domain-containing protein</fullName>
    </recommendedName>
</protein>
<dbReference type="InterPro" id="IPR008906">
    <property type="entry name" value="HATC_C_dom"/>
</dbReference>
<evidence type="ECO:0000256" key="2">
    <source>
        <dbReference type="SAM" id="MobiDB-lite"/>
    </source>
</evidence>
<organism evidence="4 5">
    <name type="scientific">Rotaria sordida</name>
    <dbReference type="NCBI Taxonomy" id="392033"/>
    <lineage>
        <taxon>Eukaryota</taxon>
        <taxon>Metazoa</taxon>
        <taxon>Spiralia</taxon>
        <taxon>Gnathifera</taxon>
        <taxon>Rotifera</taxon>
        <taxon>Eurotatoria</taxon>
        <taxon>Bdelloidea</taxon>
        <taxon>Philodinida</taxon>
        <taxon>Philodinidae</taxon>
        <taxon>Rotaria</taxon>
    </lineage>
</organism>
<dbReference type="InterPro" id="IPR006580">
    <property type="entry name" value="Znf_TTF"/>
</dbReference>
<dbReference type="PANTHER" id="PTHR45749:SF21">
    <property type="entry name" value="DUF4371 DOMAIN-CONTAINING PROTEIN"/>
    <property type="match status" value="1"/>
</dbReference>
<accession>A0A819TZA4</accession>
<reference evidence="4" key="1">
    <citation type="submission" date="2021-02" db="EMBL/GenBank/DDBJ databases">
        <authorList>
            <person name="Nowell W R."/>
        </authorList>
    </citation>
    <scope>NUCLEOTIDE SEQUENCE</scope>
</reference>
<gene>
    <name evidence="4" type="ORF">JBS370_LOCUS30824</name>
</gene>
<keyword evidence="1" id="KW-0175">Coiled coil</keyword>
<evidence type="ECO:0000259" key="3">
    <source>
        <dbReference type="SMART" id="SM00597"/>
    </source>
</evidence>
<dbReference type="PANTHER" id="PTHR45749">
    <property type="match status" value="1"/>
</dbReference>
<dbReference type="Pfam" id="PF05699">
    <property type="entry name" value="Dimer_Tnp_hAT"/>
    <property type="match status" value="1"/>
</dbReference>
<feature type="coiled-coil region" evidence="1">
    <location>
        <begin position="223"/>
        <end position="253"/>
    </location>
</feature>
<dbReference type="SUPFAM" id="SSF53098">
    <property type="entry name" value="Ribonuclease H-like"/>
    <property type="match status" value="1"/>
</dbReference>
<dbReference type="EMBL" id="CAJOBD010007300">
    <property type="protein sequence ID" value="CAF4083182.1"/>
    <property type="molecule type" value="Genomic_DNA"/>
</dbReference>
<dbReference type="InterPro" id="IPR012337">
    <property type="entry name" value="RNaseH-like_sf"/>
</dbReference>
<feature type="domain" description="TTF-type" evidence="3">
    <location>
        <begin position="146"/>
        <end position="231"/>
    </location>
</feature>
<feature type="region of interest" description="Disordered" evidence="2">
    <location>
        <begin position="71"/>
        <end position="96"/>
    </location>
</feature>
<dbReference type="Proteomes" id="UP000663836">
    <property type="component" value="Unassembled WGS sequence"/>
</dbReference>
<comment type="caution">
    <text evidence="4">The sequence shown here is derived from an EMBL/GenBank/DDBJ whole genome shotgun (WGS) entry which is preliminary data.</text>
</comment>
<evidence type="ECO:0000313" key="4">
    <source>
        <dbReference type="EMBL" id="CAF4083182.1"/>
    </source>
</evidence>
<dbReference type="SMART" id="SM00597">
    <property type="entry name" value="ZnF_TTF"/>
    <property type="match status" value="1"/>
</dbReference>
<dbReference type="AlphaFoldDB" id="A0A819TZA4"/>